<dbReference type="SUPFAM" id="SSF54001">
    <property type="entry name" value="Cysteine proteinases"/>
    <property type="match status" value="1"/>
</dbReference>
<proteinExistence type="inferred from homology"/>
<protein>
    <recommendedName>
        <fullName evidence="5">NlpC/P60 domain-containing protein</fullName>
    </recommendedName>
</protein>
<evidence type="ECO:0000313" key="7">
    <source>
        <dbReference type="Proteomes" id="UP001157167"/>
    </source>
</evidence>
<keyword evidence="2" id="KW-0645">Protease</keyword>
<dbReference type="PANTHER" id="PTHR47053:SF1">
    <property type="entry name" value="MUREIN DD-ENDOPEPTIDASE MEPH-RELATED"/>
    <property type="match status" value="1"/>
</dbReference>
<gene>
    <name evidence="6" type="ORF">GCM10007933_04490</name>
</gene>
<dbReference type="Pfam" id="PF00877">
    <property type="entry name" value="NLPC_P60"/>
    <property type="match status" value="1"/>
</dbReference>
<evidence type="ECO:0000256" key="4">
    <source>
        <dbReference type="ARBA" id="ARBA00022807"/>
    </source>
</evidence>
<evidence type="ECO:0000256" key="2">
    <source>
        <dbReference type="ARBA" id="ARBA00022670"/>
    </source>
</evidence>
<keyword evidence="7" id="KW-1185">Reference proteome</keyword>
<dbReference type="InterPro" id="IPR051202">
    <property type="entry name" value="Peptidase_C40"/>
</dbReference>
<evidence type="ECO:0000256" key="1">
    <source>
        <dbReference type="ARBA" id="ARBA00007074"/>
    </source>
</evidence>
<keyword evidence="4" id="KW-0788">Thiol protease</keyword>
<comment type="caution">
    <text evidence="6">The sequence shown here is derived from an EMBL/GenBank/DDBJ whole genome shotgun (WGS) entry which is preliminary data.</text>
</comment>
<organism evidence="6 7">
    <name type="scientific">Zoogloea oryzae</name>
    <dbReference type="NCBI Taxonomy" id="310767"/>
    <lineage>
        <taxon>Bacteria</taxon>
        <taxon>Pseudomonadati</taxon>
        <taxon>Pseudomonadota</taxon>
        <taxon>Betaproteobacteria</taxon>
        <taxon>Rhodocyclales</taxon>
        <taxon>Zoogloeaceae</taxon>
        <taxon>Zoogloea</taxon>
    </lineage>
</organism>
<accession>A0ABQ6F8I8</accession>
<dbReference type="InterPro" id="IPR038765">
    <property type="entry name" value="Papain-like_cys_pep_sf"/>
</dbReference>
<reference evidence="7" key="1">
    <citation type="journal article" date="2019" name="Int. J. Syst. Evol. Microbiol.">
        <title>The Global Catalogue of Microorganisms (GCM) 10K type strain sequencing project: providing services to taxonomists for standard genome sequencing and annotation.</title>
        <authorList>
            <consortium name="The Broad Institute Genomics Platform"/>
            <consortium name="The Broad Institute Genome Sequencing Center for Infectious Disease"/>
            <person name="Wu L."/>
            <person name="Ma J."/>
        </authorList>
    </citation>
    <scope>NUCLEOTIDE SEQUENCE [LARGE SCALE GENOMIC DNA]</scope>
    <source>
        <strain evidence="7">NBRC 102407</strain>
    </source>
</reference>
<dbReference type="InterPro" id="IPR000064">
    <property type="entry name" value="NLP_P60_dom"/>
</dbReference>
<dbReference type="Gene3D" id="3.90.1720.10">
    <property type="entry name" value="endopeptidase domain like (from Nostoc punctiforme)"/>
    <property type="match status" value="1"/>
</dbReference>
<evidence type="ECO:0000259" key="5">
    <source>
        <dbReference type="PROSITE" id="PS51935"/>
    </source>
</evidence>
<comment type="similarity">
    <text evidence="1">Belongs to the peptidase C40 family.</text>
</comment>
<dbReference type="EMBL" id="BSPX01000003">
    <property type="protein sequence ID" value="GLT20997.1"/>
    <property type="molecule type" value="Genomic_DNA"/>
</dbReference>
<dbReference type="PROSITE" id="PS51257">
    <property type="entry name" value="PROKAR_LIPOPROTEIN"/>
    <property type="match status" value="1"/>
</dbReference>
<sequence length="182" mass="19830">MARSLSVSRLERRLAALALLAFLAGCSQTPQRPASSTSVPRATAPARGWFALPRDDHAQEMVIFALGLLDTGYRFGGKNPEAGLDCSGMVSYVVEQVSGKRLPYNAAGIAERTRPIPSNAVRPGDLVFFNTLGRSYSHMGIYVGDGKFVHAPNSRGKVRVDRLDNRYYADRFEGARTLLPEG</sequence>
<dbReference type="RefSeq" id="WP_284186553.1">
    <property type="nucleotide sequence ID" value="NZ_BSPX01000003.1"/>
</dbReference>
<evidence type="ECO:0000313" key="6">
    <source>
        <dbReference type="EMBL" id="GLT20997.1"/>
    </source>
</evidence>
<keyword evidence="3" id="KW-0378">Hydrolase</keyword>
<name>A0ABQ6F8I8_9RHOO</name>
<dbReference type="PROSITE" id="PS51935">
    <property type="entry name" value="NLPC_P60"/>
    <property type="match status" value="1"/>
</dbReference>
<dbReference type="Proteomes" id="UP001157167">
    <property type="component" value="Unassembled WGS sequence"/>
</dbReference>
<feature type="domain" description="NlpC/P60" evidence="5">
    <location>
        <begin position="55"/>
        <end position="179"/>
    </location>
</feature>
<evidence type="ECO:0000256" key="3">
    <source>
        <dbReference type="ARBA" id="ARBA00022801"/>
    </source>
</evidence>
<dbReference type="PANTHER" id="PTHR47053">
    <property type="entry name" value="MUREIN DD-ENDOPEPTIDASE MEPH-RELATED"/>
    <property type="match status" value="1"/>
</dbReference>